<feature type="transmembrane region" description="Helical" evidence="5">
    <location>
        <begin position="33"/>
        <end position="54"/>
    </location>
</feature>
<dbReference type="EMBL" id="FNHB01000010">
    <property type="protein sequence ID" value="SDM98853.1"/>
    <property type="molecule type" value="Genomic_DNA"/>
</dbReference>
<dbReference type="Proteomes" id="UP000214880">
    <property type="component" value="Unassembled WGS sequence"/>
</dbReference>
<keyword evidence="3 5" id="KW-1133">Transmembrane helix</keyword>
<accession>A0A1G9XRI2</accession>
<keyword evidence="4 5" id="KW-0472">Membrane</keyword>
<feature type="transmembrane region" description="Helical" evidence="5">
    <location>
        <begin position="196"/>
        <end position="212"/>
    </location>
</feature>
<dbReference type="NCBIfam" id="TIGR02840">
    <property type="entry name" value="spore_YtaF"/>
    <property type="match status" value="1"/>
</dbReference>
<reference evidence="6 7" key="1">
    <citation type="submission" date="2016-10" db="EMBL/GenBank/DDBJ databases">
        <authorList>
            <person name="de Groot N.N."/>
        </authorList>
    </citation>
    <scope>NUCLEOTIDE SEQUENCE [LARGE SCALE GENOMIC DNA]</scope>
    <source>
        <strain evidence="6 7">DSM 1736</strain>
    </source>
</reference>
<dbReference type="RefSeq" id="WP_092074493.1">
    <property type="nucleotide sequence ID" value="NZ_FNHB01000010.1"/>
</dbReference>
<evidence type="ECO:0000256" key="2">
    <source>
        <dbReference type="ARBA" id="ARBA00022692"/>
    </source>
</evidence>
<evidence type="ECO:0000256" key="1">
    <source>
        <dbReference type="ARBA" id="ARBA00022475"/>
    </source>
</evidence>
<keyword evidence="1" id="KW-1003">Cell membrane</keyword>
<keyword evidence="7" id="KW-1185">Reference proteome</keyword>
<sequence length="213" mass="22632">MNIFYVMLLGFAVSMDGFIAGIAYGLKNIKLPFSSLLIVGAVTIACTGTAMLGANYLEQFINPHIAILCGSLLLIGIGILSLFQEYLTKAIPLYEANNGAVSARQLTISIGRLVISIMAKPETADVDDSKRISPSEAVFLGLALGLDNMVATFAAALIGFLPAYTPLLMGTTQIVVLAAGTYVSSCIVSERLKKRFPYLPGLLLILLGLLRLS</sequence>
<proteinExistence type="predicted"/>
<evidence type="ECO:0000256" key="4">
    <source>
        <dbReference type="ARBA" id="ARBA00023136"/>
    </source>
</evidence>
<evidence type="ECO:0000313" key="6">
    <source>
        <dbReference type="EMBL" id="SDM98853.1"/>
    </source>
</evidence>
<name>A0A1G9XRI2_9FIRM</name>
<dbReference type="OrthoDB" id="1679205at2"/>
<protein>
    <submittedName>
        <fullName evidence="6">Putative sporulation protein YtaF</fullName>
    </submittedName>
</protein>
<dbReference type="AlphaFoldDB" id="A0A1G9XRI2"/>
<dbReference type="InterPro" id="IPR014205">
    <property type="entry name" value="Spore_YtaF"/>
</dbReference>
<gene>
    <name evidence="6" type="ORF">SAMN04488502_11010</name>
</gene>
<feature type="transmembrane region" description="Helical" evidence="5">
    <location>
        <begin position="60"/>
        <end position="83"/>
    </location>
</feature>
<evidence type="ECO:0000313" key="7">
    <source>
        <dbReference type="Proteomes" id="UP000214880"/>
    </source>
</evidence>
<feature type="transmembrane region" description="Helical" evidence="5">
    <location>
        <begin position="6"/>
        <end position="26"/>
    </location>
</feature>
<dbReference type="InterPro" id="IPR003810">
    <property type="entry name" value="Mntp/YtaF"/>
</dbReference>
<dbReference type="PANTHER" id="PTHR35529">
    <property type="entry name" value="MANGANESE EFFLUX PUMP MNTP-RELATED"/>
    <property type="match status" value="1"/>
</dbReference>
<dbReference type="STRING" id="146817.SAMN04488502_11010"/>
<evidence type="ECO:0000256" key="3">
    <source>
        <dbReference type="ARBA" id="ARBA00022989"/>
    </source>
</evidence>
<dbReference type="PANTHER" id="PTHR35529:SF2">
    <property type="entry name" value="SPORULATION PROTEIN YTAF-RELATED"/>
    <property type="match status" value="1"/>
</dbReference>
<dbReference type="Pfam" id="PF02659">
    <property type="entry name" value="Mntp"/>
    <property type="match status" value="2"/>
</dbReference>
<feature type="transmembrane region" description="Helical" evidence="5">
    <location>
        <begin position="167"/>
        <end position="189"/>
    </location>
</feature>
<keyword evidence="2 5" id="KW-0812">Transmembrane</keyword>
<feature type="transmembrane region" description="Helical" evidence="5">
    <location>
        <begin position="137"/>
        <end position="161"/>
    </location>
</feature>
<evidence type="ECO:0000256" key="5">
    <source>
        <dbReference type="SAM" id="Phobius"/>
    </source>
</evidence>
<organism evidence="6 7">
    <name type="scientific">Dendrosporobacter quercicolus</name>
    <dbReference type="NCBI Taxonomy" id="146817"/>
    <lineage>
        <taxon>Bacteria</taxon>
        <taxon>Bacillati</taxon>
        <taxon>Bacillota</taxon>
        <taxon>Negativicutes</taxon>
        <taxon>Selenomonadales</taxon>
        <taxon>Sporomusaceae</taxon>
        <taxon>Dendrosporobacter</taxon>
    </lineage>
</organism>